<keyword evidence="3" id="KW-0812">Transmembrane</keyword>
<dbReference type="EMBL" id="JACJVR010000052">
    <property type="protein sequence ID" value="MBB6692428.1"/>
    <property type="molecule type" value="Genomic_DNA"/>
</dbReference>
<dbReference type="PANTHER" id="PTHR22550:SF5">
    <property type="entry name" value="LEUCINE ZIPPER PROTEIN 4"/>
    <property type="match status" value="1"/>
</dbReference>
<protein>
    <submittedName>
        <fullName evidence="4">Spore germination protein</fullName>
    </submittedName>
</protein>
<name>A0A841TZP7_9BACL</name>
<dbReference type="Pfam" id="PF03323">
    <property type="entry name" value="GerA"/>
    <property type="match status" value="1"/>
</dbReference>
<dbReference type="RefSeq" id="WP_185136411.1">
    <property type="nucleotide sequence ID" value="NZ_JACJVR010000052.1"/>
</dbReference>
<dbReference type="GO" id="GO:0009847">
    <property type="term" value="P:spore germination"/>
    <property type="evidence" value="ECO:0007669"/>
    <property type="project" value="InterPro"/>
</dbReference>
<organism evidence="4 5">
    <name type="scientific">Cohnella xylanilytica</name>
    <dbReference type="NCBI Taxonomy" id="557555"/>
    <lineage>
        <taxon>Bacteria</taxon>
        <taxon>Bacillati</taxon>
        <taxon>Bacillota</taxon>
        <taxon>Bacilli</taxon>
        <taxon>Bacillales</taxon>
        <taxon>Paenibacillaceae</taxon>
        <taxon>Cohnella</taxon>
    </lineage>
</organism>
<reference evidence="4 5" key="1">
    <citation type="submission" date="2020-08" db="EMBL/GenBank/DDBJ databases">
        <title>Cohnella phylogeny.</title>
        <authorList>
            <person name="Dunlap C."/>
        </authorList>
    </citation>
    <scope>NUCLEOTIDE SEQUENCE [LARGE SCALE GENOMIC DNA]</scope>
    <source>
        <strain evidence="4 5">DSM 25239</strain>
    </source>
</reference>
<keyword evidence="2 3" id="KW-0472">Membrane</keyword>
<evidence type="ECO:0000256" key="3">
    <source>
        <dbReference type="SAM" id="Phobius"/>
    </source>
</evidence>
<sequence length="442" mass="49779">MLDEIKKKLGAPADLVAETMDNGFTKMEFCFFPSMCDIKQVKDGILVPFSYRFDPDEFKRMLKADVCFIDAPDPEEWVGMLLKGCALIKYEDRVYSFAAIRKMQQQPEDTEVEASLQGPQSAMTEDLDMNTYLIRLRYNVPTLTIEKLEKGDVSKTRLNILYDRDKVDLNSLEELKKRLDTVHTKLLQAAGQLGMLLGNARFSMFPNTIQSERPDRVAQFLQRGKIAILVDGSRFAVAMPVRFFDFMHAMDDDYEPFWMGRVIILFRYIGMLLSMTLPALYIAVASYNPEFVRVQLAFSIDGSRAAVPYPSFVEVFIMLFMIEALIEASIRLPRFVGSTAATVGGLILGQAAQQAGLVSSIMIIVTSVVAISNFVIPNSSFSYSIRAMKYVFVVAAIFYGMVGVIVTMFLIIVYLCHLRSFGQPYLALFLPSDEQSQKKSGA</sequence>
<keyword evidence="3" id="KW-1133">Transmembrane helix</keyword>
<evidence type="ECO:0000313" key="4">
    <source>
        <dbReference type="EMBL" id="MBB6692428.1"/>
    </source>
</evidence>
<evidence type="ECO:0000256" key="2">
    <source>
        <dbReference type="ARBA" id="ARBA00023136"/>
    </source>
</evidence>
<proteinExistence type="inferred from homology"/>
<dbReference type="AlphaFoldDB" id="A0A841TZP7"/>
<dbReference type="GO" id="GO:0016020">
    <property type="term" value="C:membrane"/>
    <property type="evidence" value="ECO:0007669"/>
    <property type="project" value="InterPro"/>
</dbReference>
<feature type="transmembrane region" description="Helical" evidence="3">
    <location>
        <begin position="390"/>
        <end position="415"/>
    </location>
</feature>
<dbReference type="PIRSF" id="PIRSF005690">
    <property type="entry name" value="GerBA"/>
    <property type="match status" value="1"/>
</dbReference>
<comment type="similarity">
    <text evidence="1">Belongs to the GerABKA family.</text>
</comment>
<dbReference type="InterPro" id="IPR004995">
    <property type="entry name" value="Spore_Ger"/>
</dbReference>
<keyword evidence="5" id="KW-1185">Reference proteome</keyword>
<feature type="transmembrane region" description="Helical" evidence="3">
    <location>
        <begin position="358"/>
        <end position="378"/>
    </location>
</feature>
<dbReference type="Proteomes" id="UP000553776">
    <property type="component" value="Unassembled WGS sequence"/>
</dbReference>
<accession>A0A841TZP7</accession>
<feature type="transmembrane region" description="Helical" evidence="3">
    <location>
        <begin position="307"/>
        <end position="326"/>
    </location>
</feature>
<comment type="caution">
    <text evidence="4">The sequence shown here is derived from an EMBL/GenBank/DDBJ whole genome shotgun (WGS) entry which is preliminary data.</text>
</comment>
<dbReference type="InterPro" id="IPR050768">
    <property type="entry name" value="UPF0353/GerABKA_families"/>
</dbReference>
<evidence type="ECO:0000256" key="1">
    <source>
        <dbReference type="ARBA" id="ARBA00005278"/>
    </source>
</evidence>
<feature type="transmembrane region" description="Helical" evidence="3">
    <location>
        <begin position="265"/>
        <end position="287"/>
    </location>
</feature>
<feature type="transmembrane region" description="Helical" evidence="3">
    <location>
        <begin position="335"/>
        <end position="352"/>
    </location>
</feature>
<gene>
    <name evidence="4" type="ORF">H7B90_13540</name>
</gene>
<evidence type="ECO:0000313" key="5">
    <source>
        <dbReference type="Proteomes" id="UP000553776"/>
    </source>
</evidence>
<dbReference type="PANTHER" id="PTHR22550">
    <property type="entry name" value="SPORE GERMINATION PROTEIN"/>
    <property type="match status" value="1"/>
</dbReference>